<dbReference type="PANTHER" id="PTHR11782">
    <property type="entry name" value="ADENOSINE/GUANOSINE DIPHOSPHATASE"/>
    <property type="match status" value="1"/>
</dbReference>
<protein>
    <submittedName>
        <fullName evidence="3">Uncharacterized protein</fullName>
    </submittedName>
</protein>
<evidence type="ECO:0000256" key="1">
    <source>
        <dbReference type="ARBA" id="ARBA00009283"/>
    </source>
</evidence>
<accession>C3YKR8</accession>
<organism>
    <name type="scientific">Branchiostoma floridae</name>
    <name type="common">Florida lancelet</name>
    <name type="synonym">Amphioxus</name>
    <dbReference type="NCBI Taxonomy" id="7739"/>
    <lineage>
        <taxon>Eukaryota</taxon>
        <taxon>Metazoa</taxon>
        <taxon>Chordata</taxon>
        <taxon>Cephalochordata</taxon>
        <taxon>Leptocardii</taxon>
        <taxon>Amphioxiformes</taxon>
        <taxon>Branchiostomatidae</taxon>
        <taxon>Branchiostoma</taxon>
    </lineage>
</organism>
<dbReference type="InParanoid" id="C3YKR8"/>
<dbReference type="Gene3D" id="3.30.420.40">
    <property type="match status" value="1"/>
</dbReference>
<name>C3YKR8_BRAFL</name>
<dbReference type="Pfam" id="PF01150">
    <property type="entry name" value="GDA1_CD39"/>
    <property type="match status" value="1"/>
</dbReference>
<proteinExistence type="inferred from homology"/>
<dbReference type="InterPro" id="IPR000407">
    <property type="entry name" value="GDA1_CD39_NTPase"/>
</dbReference>
<comment type="similarity">
    <text evidence="1">Belongs to the GDA1/CD39 NTPase family.</text>
</comment>
<keyword evidence="2" id="KW-0378">Hydrolase</keyword>
<dbReference type="Gene3D" id="3.30.420.150">
    <property type="entry name" value="Exopolyphosphatase. Domain 2"/>
    <property type="match status" value="1"/>
</dbReference>
<dbReference type="EMBL" id="GG666523">
    <property type="protein sequence ID" value="EEN59136.1"/>
    <property type="molecule type" value="Genomic_DNA"/>
</dbReference>
<gene>
    <name evidence="3" type="ORF">BRAFLDRAFT_63241</name>
</gene>
<evidence type="ECO:0000313" key="3">
    <source>
        <dbReference type="EMBL" id="EEN59136.1"/>
    </source>
</evidence>
<dbReference type="PANTHER" id="PTHR11782:SF83">
    <property type="entry name" value="GUANOSINE-DIPHOSPHATASE"/>
    <property type="match status" value="1"/>
</dbReference>
<evidence type="ECO:0000256" key="2">
    <source>
        <dbReference type="ARBA" id="ARBA00022801"/>
    </source>
</evidence>
<dbReference type="AlphaFoldDB" id="C3YKR8"/>
<sequence length="171" mass="19131">MTEMTITGTNRVRPGISSYVTDPPSVKTDLVRLLNSAATVVPQELQGLTPVYLKATAGMRLLEPNDVDAIFDQINQLFEDSSQNPFKFERGWAKVISVFSPLSILASRYDLYTNSYLKFGQDQFRLQLYGLLYDQAADKNAYIDNPCDLVGYNTTEDLGENRTAKIQGGIF</sequence>
<dbReference type="GO" id="GO:0016787">
    <property type="term" value="F:hydrolase activity"/>
    <property type="evidence" value="ECO:0007669"/>
    <property type="project" value="UniProtKB-KW"/>
</dbReference>
<reference evidence="3" key="1">
    <citation type="journal article" date="2008" name="Nature">
        <title>The amphioxus genome and the evolution of the chordate karyotype.</title>
        <authorList>
            <consortium name="US DOE Joint Genome Institute (JGI-PGF)"/>
            <person name="Putnam N.H."/>
            <person name="Butts T."/>
            <person name="Ferrier D.E.K."/>
            <person name="Furlong R.F."/>
            <person name="Hellsten U."/>
            <person name="Kawashima T."/>
            <person name="Robinson-Rechavi M."/>
            <person name="Shoguchi E."/>
            <person name="Terry A."/>
            <person name="Yu J.-K."/>
            <person name="Benito-Gutierrez E.L."/>
            <person name="Dubchak I."/>
            <person name="Garcia-Fernandez J."/>
            <person name="Gibson-Brown J.J."/>
            <person name="Grigoriev I.V."/>
            <person name="Horton A.C."/>
            <person name="de Jong P.J."/>
            <person name="Jurka J."/>
            <person name="Kapitonov V.V."/>
            <person name="Kohara Y."/>
            <person name="Kuroki Y."/>
            <person name="Lindquist E."/>
            <person name="Lucas S."/>
            <person name="Osoegawa K."/>
            <person name="Pennacchio L.A."/>
            <person name="Salamov A.A."/>
            <person name="Satou Y."/>
            <person name="Sauka-Spengler T."/>
            <person name="Schmutz J."/>
            <person name="Shin-I T."/>
            <person name="Toyoda A."/>
            <person name="Bronner-Fraser M."/>
            <person name="Fujiyama A."/>
            <person name="Holland L.Z."/>
            <person name="Holland P.W.H."/>
            <person name="Satoh N."/>
            <person name="Rokhsar D.S."/>
        </authorList>
    </citation>
    <scope>NUCLEOTIDE SEQUENCE [LARGE SCALE GENOMIC DNA]</scope>
    <source>
        <strain evidence="3">S238N-H82</strain>
        <tissue evidence="3">Testes</tissue>
    </source>
</reference>